<gene>
    <name evidence="7" type="ORF">EVOR1521_LOCUS28342</name>
</gene>
<accession>A0AA36NGN9</accession>
<dbReference type="InterPro" id="IPR001510">
    <property type="entry name" value="Znf_PARP"/>
</dbReference>
<protein>
    <recommendedName>
        <fullName evidence="6">PARP-type domain-containing protein</fullName>
    </recommendedName>
</protein>
<evidence type="ECO:0000313" key="8">
    <source>
        <dbReference type="Proteomes" id="UP001178507"/>
    </source>
</evidence>
<dbReference type="GO" id="GO:0003677">
    <property type="term" value="F:DNA binding"/>
    <property type="evidence" value="ECO:0007669"/>
    <property type="project" value="InterPro"/>
</dbReference>
<dbReference type="AlphaFoldDB" id="A0AA36NGN9"/>
<dbReference type="SMART" id="SM01336">
    <property type="entry name" value="zf-PARP"/>
    <property type="match status" value="1"/>
</dbReference>
<dbReference type="Gene3D" id="3.30.1740.10">
    <property type="entry name" value="Zinc finger, PARP-type"/>
    <property type="match status" value="1"/>
</dbReference>
<dbReference type="PROSITE" id="PS50064">
    <property type="entry name" value="ZF_PARP_2"/>
    <property type="match status" value="1"/>
</dbReference>
<comment type="subcellular location">
    <subcellularLocation>
        <location evidence="1">Nucleus</location>
    </subcellularLocation>
</comment>
<proteinExistence type="predicted"/>
<dbReference type="EMBL" id="CAUJNA010003627">
    <property type="protein sequence ID" value="CAJ1406357.1"/>
    <property type="molecule type" value="Genomic_DNA"/>
</dbReference>
<evidence type="ECO:0000256" key="2">
    <source>
        <dbReference type="ARBA" id="ARBA00022723"/>
    </source>
</evidence>
<comment type="caution">
    <text evidence="7">The sequence shown here is derived from an EMBL/GenBank/DDBJ whole genome shotgun (WGS) entry which is preliminary data.</text>
</comment>
<feature type="domain" description="PARP-type" evidence="6">
    <location>
        <begin position="5"/>
        <end position="51"/>
    </location>
</feature>
<reference evidence="7" key="1">
    <citation type="submission" date="2023-08" db="EMBL/GenBank/DDBJ databases">
        <authorList>
            <person name="Chen Y."/>
            <person name="Shah S."/>
            <person name="Dougan E. K."/>
            <person name="Thang M."/>
            <person name="Chan C."/>
        </authorList>
    </citation>
    <scope>NUCLEOTIDE SEQUENCE</scope>
</reference>
<dbReference type="GO" id="GO:0005634">
    <property type="term" value="C:nucleus"/>
    <property type="evidence" value="ECO:0007669"/>
    <property type="project" value="UniProtKB-SubCell"/>
</dbReference>
<name>A0AA36NGN9_9DINO</name>
<dbReference type="GO" id="GO:0008270">
    <property type="term" value="F:zinc ion binding"/>
    <property type="evidence" value="ECO:0007669"/>
    <property type="project" value="UniProtKB-KW"/>
</dbReference>
<keyword evidence="5" id="KW-0539">Nucleus</keyword>
<keyword evidence="8" id="KW-1185">Reference proteome</keyword>
<evidence type="ECO:0000256" key="5">
    <source>
        <dbReference type="ARBA" id="ARBA00023242"/>
    </source>
</evidence>
<keyword evidence="3" id="KW-0863">Zinc-finger</keyword>
<sequence length="146" mass="16807">MAKKVKVERAKSGKSLCRSCKKLIRTDELRAGIDCWMRGRTVTAWLHMKCMSDCLKFNRCKGRAKCKLSGDIMEKGEARLELAKECTGAFFKLNHSAAALANFLRKKQMDPRSIKGYSSLSPDERKHLWRPDKFIAARRRRTKKKA</sequence>
<evidence type="ECO:0000256" key="3">
    <source>
        <dbReference type="ARBA" id="ARBA00022771"/>
    </source>
</evidence>
<keyword evidence="4" id="KW-0862">Zinc</keyword>
<keyword evidence="2" id="KW-0479">Metal-binding</keyword>
<dbReference type="InterPro" id="IPR036957">
    <property type="entry name" value="Znf_PARP_sf"/>
</dbReference>
<evidence type="ECO:0000259" key="6">
    <source>
        <dbReference type="PROSITE" id="PS50064"/>
    </source>
</evidence>
<dbReference type="SUPFAM" id="SSF57716">
    <property type="entry name" value="Glucocorticoid receptor-like (DNA-binding domain)"/>
    <property type="match status" value="1"/>
</dbReference>
<organism evidence="7 8">
    <name type="scientific">Effrenium voratum</name>
    <dbReference type="NCBI Taxonomy" id="2562239"/>
    <lineage>
        <taxon>Eukaryota</taxon>
        <taxon>Sar</taxon>
        <taxon>Alveolata</taxon>
        <taxon>Dinophyceae</taxon>
        <taxon>Suessiales</taxon>
        <taxon>Symbiodiniaceae</taxon>
        <taxon>Effrenium</taxon>
    </lineage>
</organism>
<evidence type="ECO:0000256" key="4">
    <source>
        <dbReference type="ARBA" id="ARBA00022833"/>
    </source>
</evidence>
<dbReference type="Proteomes" id="UP001178507">
    <property type="component" value="Unassembled WGS sequence"/>
</dbReference>
<evidence type="ECO:0000256" key="1">
    <source>
        <dbReference type="ARBA" id="ARBA00004123"/>
    </source>
</evidence>
<evidence type="ECO:0000313" key="7">
    <source>
        <dbReference type="EMBL" id="CAJ1406357.1"/>
    </source>
</evidence>